<sequence length="367" mass="38235">MVQALLLARPARDDAPRRGLSVADVQERFAGGRGYLAACTAGLPPRAAHAAIIADADAAARGRVDVAGYSAAAERSRAHFAALVGVSPTRVAIGSQTSVFAALVAASVPAGGEVLCVEGDFASLLLPFVHAPQGLRVRAVPLRELADSVTADTGMVVFSLVQSATGEVADERAIRAAAARHGARTFCDATQAVGWLPVEASGFDALVCHTYKWLCAPRGVAFLALSQEFERQLPALFAGWYAGADPWTSCYGHDVALAEDATRFDVSPAWQAFVGAEPALEVFAAADLDAVHDYTTGLAANFRRGLGLEIPEIASAIVTWDDPDGCDLARLTAAGITASGRAGRARVAFHVFNDDLDVEIALAALGR</sequence>
<name>A0A7Y9KLS0_9MICO</name>
<dbReference type="Gene3D" id="3.40.640.10">
    <property type="entry name" value="Type I PLP-dependent aspartate aminotransferase-like (Major domain)"/>
    <property type="match status" value="1"/>
</dbReference>
<dbReference type="PANTHER" id="PTHR43586:SF21">
    <property type="entry name" value="PYRIDOXAL PHOSPHATE (PLP)-DEPENDENT ASPARTATE AMINOTRANSFERASE SUPERFAMILY"/>
    <property type="match status" value="1"/>
</dbReference>
<gene>
    <name evidence="2" type="ORF">BJ991_002092</name>
</gene>
<dbReference type="InterPro" id="IPR015421">
    <property type="entry name" value="PyrdxlP-dep_Trfase_major"/>
</dbReference>
<dbReference type="SUPFAM" id="SSF53383">
    <property type="entry name" value="PLP-dependent transferases"/>
    <property type="match status" value="1"/>
</dbReference>
<dbReference type="InterPro" id="IPR015422">
    <property type="entry name" value="PyrdxlP-dep_Trfase_small"/>
</dbReference>
<dbReference type="InterPro" id="IPR015424">
    <property type="entry name" value="PyrdxlP-dep_Trfase"/>
</dbReference>
<evidence type="ECO:0000259" key="1">
    <source>
        <dbReference type="Pfam" id="PF00266"/>
    </source>
</evidence>
<dbReference type="GO" id="GO:0016829">
    <property type="term" value="F:lyase activity"/>
    <property type="evidence" value="ECO:0007669"/>
    <property type="project" value="UniProtKB-KW"/>
</dbReference>
<dbReference type="Gene3D" id="3.90.1150.10">
    <property type="entry name" value="Aspartate Aminotransferase, domain 1"/>
    <property type="match status" value="1"/>
</dbReference>
<dbReference type="RefSeq" id="WP_179489766.1">
    <property type="nucleotide sequence ID" value="NZ_JACCBV010000001.1"/>
</dbReference>
<dbReference type="Proteomes" id="UP000576969">
    <property type="component" value="Unassembled WGS sequence"/>
</dbReference>
<dbReference type="Pfam" id="PF00266">
    <property type="entry name" value="Aminotran_5"/>
    <property type="match status" value="1"/>
</dbReference>
<dbReference type="EMBL" id="JACCBV010000001">
    <property type="protein sequence ID" value="NYE20064.1"/>
    <property type="molecule type" value="Genomic_DNA"/>
</dbReference>
<organism evidence="2 3">
    <name type="scientific">Microbacterium immunditiarum</name>
    <dbReference type="NCBI Taxonomy" id="337480"/>
    <lineage>
        <taxon>Bacteria</taxon>
        <taxon>Bacillati</taxon>
        <taxon>Actinomycetota</taxon>
        <taxon>Actinomycetes</taxon>
        <taxon>Micrococcales</taxon>
        <taxon>Microbacteriaceae</taxon>
        <taxon>Microbacterium</taxon>
    </lineage>
</organism>
<dbReference type="PANTHER" id="PTHR43586">
    <property type="entry name" value="CYSTEINE DESULFURASE"/>
    <property type="match status" value="1"/>
</dbReference>
<protein>
    <submittedName>
        <fullName evidence="2">Selenocysteine lyase/cysteine desulfurase</fullName>
    </submittedName>
</protein>
<keyword evidence="2" id="KW-0456">Lyase</keyword>
<evidence type="ECO:0000313" key="3">
    <source>
        <dbReference type="Proteomes" id="UP000576969"/>
    </source>
</evidence>
<comment type="caution">
    <text evidence="2">The sequence shown here is derived from an EMBL/GenBank/DDBJ whole genome shotgun (WGS) entry which is preliminary data.</text>
</comment>
<keyword evidence="3" id="KW-1185">Reference proteome</keyword>
<dbReference type="AlphaFoldDB" id="A0A7Y9KLS0"/>
<evidence type="ECO:0000313" key="2">
    <source>
        <dbReference type="EMBL" id="NYE20064.1"/>
    </source>
</evidence>
<reference evidence="2 3" key="1">
    <citation type="submission" date="2020-07" db="EMBL/GenBank/DDBJ databases">
        <title>Sequencing the genomes of 1000 actinobacteria strains.</title>
        <authorList>
            <person name="Klenk H.-P."/>
        </authorList>
    </citation>
    <scope>NUCLEOTIDE SEQUENCE [LARGE SCALE GENOMIC DNA]</scope>
    <source>
        <strain evidence="2 3">DSM 24662</strain>
    </source>
</reference>
<feature type="domain" description="Aminotransferase class V" evidence="1">
    <location>
        <begin position="70"/>
        <end position="306"/>
    </location>
</feature>
<dbReference type="InterPro" id="IPR000192">
    <property type="entry name" value="Aminotrans_V_dom"/>
</dbReference>
<proteinExistence type="predicted"/>
<accession>A0A7Y9KLS0</accession>